<evidence type="ECO:0000313" key="8">
    <source>
        <dbReference type="Proteomes" id="UP000525078"/>
    </source>
</evidence>
<dbReference type="EMBL" id="JAATIP010000094">
    <property type="protein sequence ID" value="KAF4374755.1"/>
    <property type="molecule type" value="Genomic_DNA"/>
</dbReference>
<dbReference type="EC" id="3.1.1.-" evidence="5"/>
<comment type="function">
    <text evidence="5">Acylhydrolase that catalyzes the hydrolysis of phospholipids at the sn-1 position.</text>
</comment>
<dbReference type="InterPro" id="IPR033556">
    <property type="entry name" value="PLA"/>
</dbReference>
<gene>
    <name evidence="7" type="ORF">F8388_020276</name>
</gene>
<keyword evidence="3 5" id="KW-0442">Lipid degradation</keyword>
<evidence type="ECO:0000313" key="7">
    <source>
        <dbReference type="EMBL" id="KAF4374755.1"/>
    </source>
</evidence>
<evidence type="ECO:0000256" key="3">
    <source>
        <dbReference type="ARBA" id="ARBA00022963"/>
    </source>
</evidence>
<dbReference type="InterPro" id="IPR029058">
    <property type="entry name" value="AB_hydrolase_fold"/>
</dbReference>
<proteinExistence type="inferred from homology"/>
<accession>A0A7J6FVN4</accession>
<comment type="similarity">
    <text evidence="1 5">Belongs to the AB hydrolase superfamily. Lipase family.</text>
</comment>
<dbReference type="FunFam" id="3.40.50.1820:FF:000065">
    <property type="entry name" value="Phospholipase A1-II 3"/>
    <property type="match status" value="1"/>
</dbReference>
<dbReference type="CDD" id="cd00519">
    <property type="entry name" value="Lipase_3"/>
    <property type="match status" value="1"/>
</dbReference>
<evidence type="ECO:0000256" key="4">
    <source>
        <dbReference type="ARBA" id="ARBA00023098"/>
    </source>
</evidence>
<organism evidence="7 8">
    <name type="scientific">Cannabis sativa</name>
    <name type="common">Hemp</name>
    <name type="synonym">Marijuana</name>
    <dbReference type="NCBI Taxonomy" id="3483"/>
    <lineage>
        <taxon>Eukaryota</taxon>
        <taxon>Viridiplantae</taxon>
        <taxon>Streptophyta</taxon>
        <taxon>Embryophyta</taxon>
        <taxon>Tracheophyta</taxon>
        <taxon>Spermatophyta</taxon>
        <taxon>Magnoliopsida</taxon>
        <taxon>eudicotyledons</taxon>
        <taxon>Gunneridae</taxon>
        <taxon>Pentapetalae</taxon>
        <taxon>rosids</taxon>
        <taxon>fabids</taxon>
        <taxon>Rosales</taxon>
        <taxon>Cannabaceae</taxon>
        <taxon>Cannabis</taxon>
    </lineage>
</organism>
<comment type="caution">
    <text evidence="7">The sequence shown here is derived from an EMBL/GenBank/DDBJ whole genome shotgun (WGS) entry which is preliminary data.</text>
</comment>
<keyword evidence="2 5" id="KW-0378">Hydrolase</keyword>
<name>A0A7J6FVN4_CANSA</name>
<keyword evidence="4 5" id="KW-0443">Lipid metabolism</keyword>
<evidence type="ECO:0000256" key="5">
    <source>
        <dbReference type="RuleBase" id="RU367093"/>
    </source>
</evidence>
<feature type="domain" description="Fungal lipase-type" evidence="6">
    <location>
        <begin position="195"/>
        <end position="314"/>
    </location>
</feature>
<dbReference type="GO" id="GO:0008970">
    <property type="term" value="F:phospholipase A1 activity"/>
    <property type="evidence" value="ECO:0007669"/>
    <property type="project" value="UniProtKB-UniRule"/>
</dbReference>
<reference evidence="7 8" key="1">
    <citation type="journal article" date="2020" name="bioRxiv">
        <title>Sequence and annotation of 42 cannabis genomes reveals extensive copy number variation in cannabinoid synthesis and pathogen resistance genes.</title>
        <authorList>
            <person name="Mckernan K.J."/>
            <person name="Helbert Y."/>
            <person name="Kane L.T."/>
            <person name="Ebling H."/>
            <person name="Zhang L."/>
            <person name="Liu B."/>
            <person name="Eaton Z."/>
            <person name="Mclaughlin S."/>
            <person name="Kingan S."/>
            <person name="Baybayan P."/>
            <person name="Concepcion G."/>
            <person name="Jordan M."/>
            <person name="Riva A."/>
            <person name="Barbazuk W."/>
            <person name="Harkins T."/>
        </authorList>
    </citation>
    <scope>NUCLEOTIDE SEQUENCE [LARGE SCALE GENOMIC DNA]</scope>
    <source>
        <strain evidence="8">cv. Jamaican Lion 4</strain>
        <tissue evidence="7">Leaf</tissue>
    </source>
</reference>
<dbReference type="Proteomes" id="UP000525078">
    <property type="component" value="Unassembled WGS sequence"/>
</dbReference>
<dbReference type="SUPFAM" id="SSF53474">
    <property type="entry name" value="alpha/beta-Hydrolases"/>
    <property type="match status" value="1"/>
</dbReference>
<sequence length="425" mass="48319">MIWFKIIKSPLPTKKNTIFHIIIIVILSFSYTKMAGNIGRRWRVLSGEGEWEGLLDPLDSDLRRYIIHYGERVQAVVDSFIDESKSDNFSLCRYSMRNLFSKVGLESGNNPFKYEVKKYFYSSTAFKGDTSLVSPNWVAEKSKWFGFVAVATDEGKEVLGRRDILVSFRGLFPKIEADFEHIFVSASQILGNENNPMVLKDIYLYYTSCEPGSTYNPNSCRDQILAEIRELVDQYKDEEVSITFTGHSMGAAVATLAATDIVYNSYNKPTGRSDKAFLVTAIVFASPSLGNKGFKATFSNLNNLHVLRLRNKTDHRHDDQLCLPLFDYDHVGQELVIDTLLSPYLKEAENTVHQLEVYLHGVAGTQGSGGGFKLEVDRDIKLVNKRLDGLKDEYLVTSNWWVEKNKGMIQLDDGSWVLMDREMED</sequence>
<dbReference type="InterPro" id="IPR002921">
    <property type="entry name" value="Fungal_lipase-type"/>
</dbReference>
<protein>
    <recommendedName>
        <fullName evidence="5">Phospholipase A1</fullName>
        <ecNumber evidence="5">3.1.1.-</ecNumber>
    </recommendedName>
</protein>
<dbReference type="Gene3D" id="3.40.50.1820">
    <property type="entry name" value="alpha/beta hydrolase"/>
    <property type="match status" value="1"/>
</dbReference>
<dbReference type="Pfam" id="PF01764">
    <property type="entry name" value="Lipase_3"/>
    <property type="match status" value="1"/>
</dbReference>
<dbReference type="GO" id="GO:0016042">
    <property type="term" value="P:lipid catabolic process"/>
    <property type="evidence" value="ECO:0007669"/>
    <property type="project" value="UniProtKB-UniRule"/>
</dbReference>
<dbReference type="GO" id="GO:0005737">
    <property type="term" value="C:cytoplasm"/>
    <property type="evidence" value="ECO:0007669"/>
    <property type="project" value="UniProtKB-ARBA"/>
</dbReference>
<evidence type="ECO:0000256" key="2">
    <source>
        <dbReference type="ARBA" id="ARBA00022801"/>
    </source>
</evidence>
<dbReference type="PANTHER" id="PTHR31828">
    <property type="entry name" value="PHOSPHOLIPASE A1-IIGAMMA"/>
    <property type="match status" value="1"/>
</dbReference>
<dbReference type="PANTHER" id="PTHR31828:SF20">
    <property type="entry name" value="PHOSPHOLIPASE A1"/>
    <property type="match status" value="1"/>
</dbReference>
<evidence type="ECO:0000256" key="1">
    <source>
        <dbReference type="ARBA" id="ARBA00010701"/>
    </source>
</evidence>
<dbReference type="AlphaFoldDB" id="A0A7J6FVN4"/>
<evidence type="ECO:0000259" key="6">
    <source>
        <dbReference type="Pfam" id="PF01764"/>
    </source>
</evidence>